<protein>
    <submittedName>
        <fullName evidence="2">Extracellular solute-binding protein</fullName>
    </submittedName>
</protein>
<dbReference type="PROSITE" id="PS51318">
    <property type="entry name" value="TAT"/>
    <property type="match status" value="1"/>
</dbReference>
<dbReference type="PROSITE" id="PS51257">
    <property type="entry name" value="PROKAR_LIPOPROTEIN"/>
    <property type="match status" value="1"/>
</dbReference>
<keyword evidence="1" id="KW-0732">Signal</keyword>
<evidence type="ECO:0000313" key="2">
    <source>
        <dbReference type="EMBL" id="UYG17600.1"/>
    </source>
</evidence>
<evidence type="ECO:0000313" key="3">
    <source>
        <dbReference type="Proteomes" id="UP001164305"/>
    </source>
</evidence>
<dbReference type="PANTHER" id="PTHR43649">
    <property type="entry name" value="ARABINOSE-BINDING PROTEIN-RELATED"/>
    <property type="match status" value="1"/>
</dbReference>
<sequence length="425" mass="45615">MKPTRRAVLAGAAATAATTALAACGGGDDGGESKNADGKIELTVATFNEFGYEDLFTQYMKDNPDVVIKAKKAATSDDARKNLMTGLAAGKGLADIEAVEVGWWAELSQYAAKFEDLSSDAVKDRWVDWKTEAATVDGKLLGYGTDIGPEGIAYRSDLFAKAGLPTDREEVATLLTGDWDTYFEIGKEFVAKAGIPWYDSAGGTYNGMVQQLKNPYEKDASTPIALKDNTDVKGIYDKLAEHKDLSAGLGQWSEDWVAGFQNDGFATMLCPPWMTGPIEGNAEGVTGWDVANVFPGGGGNWGGSYLTVPSQGKNVEAAKKLGEWLTAPEQQIVAFKAKGTFPSQKKALESDEITSQTNEFFNNAPVGQIFSDRAKAVEFQPFVGPKFYVINTVVADAITRFDVDGKDAAASWDQALTAYDELDLS</sequence>
<accession>A0ABY6G312</accession>
<proteinExistence type="predicted"/>
<name>A0ABY6G312_9MICO</name>
<dbReference type="EMBL" id="CP107020">
    <property type="protein sequence ID" value="UYG17600.1"/>
    <property type="molecule type" value="Genomic_DNA"/>
</dbReference>
<feature type="signal peptide" evidence="1">
    <location>
        <begin position="1"/>
        <end position="22"/>
    </location>
</feature>
<dbReference type="PANTHER" id="PTHR43649:SF32">
    <property type="entry name" value="SUGAR BINDING SECRETED PROTEIN"/>
    <property type="match status" value="1"/>
</dbReference>
<dbReference type="Pfam" id="PF13416">
    <property type="entry name" value="SBP_bac_8"/>
    <property type="match status" value="1"/>
</dbReference>
<dbReference type="InterPro" id="IPR006311">
    <property type="entry name" value="TAT_signal"/>
</dbReference>
<dbReference type="Proteomes" id="UP001164305">
    <property type="component" value="Chromosome"/>
</dbReference>
<feature type="chain" id="PRO_5045700892" evidence="1">
    <location>
        <begin position="23"/>
        <end position="425"/>
    </location>
</feature>
<keyword evidence="3" id="KW-1185">Reference proteome</keyword>
<dbReference type="InterPro" id="IPR006059">
    <property type="entry name" value="SBP"/>
</dbReference>
<dbReference type="InterPro" id="IPR050490">
    <property type="entry name" value="Bact_solute-bd_prot1"/>
</dbReference>
<evidence type="ECO:0000256" key="1">
    <source>
        <dbReference type="SAM" id="SignalP"/>
    </source>
</evidence>
<reference evidence="2" key="1">
    <citation type="submission" date="2022-10" db="EMBL/GenBank/DDBJ databases">
        <title>Whole-Genome Sequencing of Brachybacterium huguangmaarense BRM-3, Isolated from Betula schmidtii.</title>
        <authorList>
            <person name="Haam D."/>
        </authorList>
    </citation>
    <scope>NUCLEOTIDE SEQUENCE</scope>
    <source>
        <strain evidence="2">BRM-3</strain>
    </source>
</reference>
<dbReference type="RefSeq" id="WP_263594809.1">
    <property type="nucleotide sequence ID" value="NZ_CP107020.1"/>
</dbReference>
<dbReference type="Gene3D" id="3.40.190.10">
    <property type="entry name" value="Periplasmic binding protein-like II"/>
    <property type="match status" value="1"/>
</dbReference>
<dbReference type="SUPFAM" id="SSF53850">
    <property type="entry name" value="Periplasmic binding protein-like II"/>
    <property type="match status" value="1"/>
</dbReference>
<gene>
    <name evidence="2" type="ORF">BRM3_03975</name>
</gene>
<organism evidence="2 3">
    <name type="scientific">Brachybacterium huguangmaarense</name>
    <dbReference type="NCBI Taxonomy" id="1652028"/>
    <lineage>
        <taxon>Bacteria</taxon>
        <taxon>Bacillati</taxon>
        <taxon>Actinomycetota</taxon>
        <taxon>Actinomycetes</taxon>
        <taxon>Micrococcales</taxon>
        <taxon>Dermabacteraceae</taxon>
        <taxon>Brachybacterium</taxon>
    </lineage>
</organism>